<dbReference type="RefSeq" id="WP_207250091.1">
    <property type="nucleotide sequence ID" value="NZ_JAFMPM010000006.1"/>
</dbReference>
<sequence>MKIKHIFSISVSALLLSSLTPNAFADVYINGHYISPKNIEILEKFSGEKIPSGRYWLDLATGKSGYGDAPPVSHTSSPYYEDRVAASIAGMGYSIPTPSTAFTPGSSFTYPY</sequence>
<reference evidence="2 4" key="1">
    <citation type="submission" date="2021-03" db="EMBL/GenBank/DDBJ databases">
        <title>Draft genome and methylome analysis of Thiotrix fructosivoruns ATCC 49748.</title>
        <authorList>
            <person name="Fomenkov A."/>
            <person name="Grabovich M.Y."/>
            <person name="Roberts R.J."/>
        </authorList>
    </citation>
    <scope>NUCLEOTIDE SEQUENCE [LARGE SCALE GENOMIC DNA]</scope>
    <source>
        <strain evidence="2 4">ATCC 49748</strain>
    </source>
</reference>
<organism evidence="3">
    <name type="scientific">Thiothrix fructosivorans</name>
    <dbReference type="NCBI Taxonomy" id="111770"/>
    <lineage>
        <taxon>Bacteria</taxon>
        <taxon>Pseudomonadati</taxon>
        <taxon>Pseudomonadota</taxon>
        <taxon>Gammaproteobacteria</taxon>
        <taxon>Thiotrichales</taxon>
        <taxon>Thiotrichaceae</taxon>
        <taxon>Thiothrix</taxon>
    </lineage>
</organism>
<evidence type="ECO:0000313" key="4">
    <source>
        <dbReference type="Proteomes" id="UP000664466"/>
    </source>
</evidence>
<feature type="chain" id="PRO_5032504957" evidence="1">
    <location>
        <begin position="26"/>
        <end position="112"/>
    </location>
</feature>
<evidence type="ECO:0000313" key="3">
    <source>
        <dbReference type="EMBL" id="QTX12117.1"/>
    </source>
</evidence>
<evidence type="ECO:0000313" key="2">
    <source>
        <dbReference type="EMBL" id="MBO0612400.1"/>
    </source>
</evidence>
<evidence type="ECO:0000256" key="1">
    <source>
        <dbReference type="SAM" id="SignalP"/>
    </source>
</evidence>
<dbReference type="EMBL" id="CP072748">
    <property type="protein sequence ID" value="QTX12117.1"/>
    <property type="molecule type" value="Genomic_DNA"/>
</dbReference>
<proteinExistence type="predicted"/>
<keyword evidence="4" id="KW-1185">Reference proteome</keyword>
<dbReference type="Proteomes" id="UP000664466">
    <property type="component" value="Unassembled WGS sequence"/>
</dbReference>
<gene>
    <name evidence="3" type="ORF">J1836_007270</name>
    <name evidence="2" type="ORF">J1836_05555</name>
</gene>
<keyword evidence="1" id="KW-0732">Signal</keyword>
<dbReference type="EMBL" id="JAFMPM010000006">
    <property type="protein sequence ID" value="MBO0612400.1"/>
    <property type="molecule type" value="Genomic_DNA"/>
</dbReference>
<dbReference type="AlphaFoldDB" id="A0A8B0SQZ6"/>
<reference evidence="3" key="2">
    <citation type="submission" date="2021-04" db="EMBL/GenBank/DDBJ databases">
        <title>Complete Genome and methylome analysis of Thiothrix fructosivorans ATCC 49748.</title>
        <authorList>
            <person name="Fomenkov A."/>
            <person name="Sun L."/>
            <person name="Vincze T."/>
            <person name="Grabovich M.Y."/>
            <person name="Roberts R.J."/>
        </authorList>
    </citation>
    <scope>NUCLEOTIDE SEQUENCE</scope>
    <source>
        <strain evidence="3">ATCC 49748</strain>
    </source>
</reference>
<accession>A0A8B0SQZ6</accession>
<protein>
    <submittedName>
        <fullName evidence="3">Uncharacterized protein</fullName>
    </submittedName>
</protein>
<name>A0A8B0SQZ6_9GAMM</name>
<feature type="signal peptide" evidence="1">
    <location>
        <begin position="1"/>
        <end position="25"/>
    </location>
</feature>